<dbReference type="RefSeq" id="XP_067718302.1">
    <property type="nucleotide sequence ID" value="XM_067862201.1"/>
</dbReference>
<name>A0AAV4M206_BABCB</name>
<comment type="caution">
    <text evidence="1">The sequence shown here is derived from an EMBL/GenBank/DDBJ whole genome shotgun (WGS) entry which is preliminary data.</text>
</comment>
<dbReference type="AlphaFoldDB" id="A0AAV4M206"/>
<proteinExistence type="predicted"/>
<evidence type="ECO:0000313" key="1">
    <source>
        <dbReference type="EMBL" id="GIX66233.1"/>
    </source>
</evidence>
<dbReference type="GeneID" id="94197714"/>
<evidence type="ECO:0000313" key="2">
    <source>
        <dbReference type="Proteomes" id="UP001497744"/>
    </source>
</evidence>
<accession>A0AAV4M206</accession>
<dbReference type="EMBL" id="BPLF01000006">
    <property type="protein sequence ID" value="GIX66233.1"/>
    <property type="molecule type" value="Genomic_DNA"/>
</dbReference>
<organism evidence="1 2">
    <name type="scientific">Babesia caballi</name>
    <dbReference type="NCBI Taxonomy" id="5871"/>
    <lineage>
        <taxon>Eukaryota</taxon>
        <taxon>Sar</taxon>
        <taxon>Alveolata</taxon>
        <taxon>Apicomplexa</taxon>
        <taxon>Aconoidasida</taxon>
        <taxon>Piroplasmida</taxon>
        <taxon>Babesiidae</taxon>
        <taxon>Babesia</taxon>
    </lineage>
</organism>
<gene>
    <name evidence="1" type="ORF">BcabD6B2_56690</name>
</gene>
<keyword evidence="2" id="KW-1185">Reference proteome</keyword>
<sequence length="276" mass="30625">MTLPVDIGEGLVVKGEAAEENLGAGFHFSRITLHFAPLGFIVVRRILTRLLNLGEEGRGGVADGGEDGGVGRHVKIFSIVETFNFVANTIGFDGFVFLFKRALISDLKGFIVTHRRRRLLEFSVTKQIFKLVAQIPEVVRPILLYSIFHSVEATLHLFGVLGNIYVAMLIIRKSRDQGLETIKGIVKFVLIVLKTPINISRLLLNPLHQLPKPLRHRTCAHALPKLPNNFRNFRFVRITNTVDPVEPLEEADDKVQHGVADLILCDISGKNAAAGD</sequence>
<protein>
    <submittedName>
        <fullName evidence="1">Uncharacterized protein</fullName>
    </submittedName>
</protein>
<dbReference type="Proteomes" id="UP001497744">
    <property type="component" value="Unassembled WGS sequence"/>
</dbReference>
<reference evidence="1 2" key="1">
    <citation type="submission" date="2021-06" db="EMBL/GenBank/DDBJ databases">
        <title>Genome sequence of Babesia caballi.</title>
        <authorList>
            <person name="Yamagishi J."/>
            <person name="Kidaka T."/>
            <person name="Ochi A."/>
        </authorList>
    </citation>
    <scope>NUCLEOTIDE SEQUENCE [LARGE SCALE GENOMIC DNA]</scope>
    <source>
        <strain evidence="1">USDA-D6B2</strain>
    </source>
</reference>